<organism evidence="1 2">
    <name type="scientific">Adineta steineri</name>
    <dbReference type="NCBI Taxonomy" id="433720"/>
    <lineage>
        <taxon>Eukaryota</taxon>
        <taxon>Metazoa</taxon>
        <taxon>Spiralia</taxon>
        <taxon>Gnathifera</taxon>
        <taxon>Rotifera</taxon>
        <taxon>Eurotatoria</taxon>
        <taxon>Bdelloidea</taxon>
        <taxon>Adinetida</taxon>
        <taxon>Adinetidae</taxon>
        <taxon>Adineta</taxon>
    </lineage>
</organism>
<dbReference type="Proteomes" id="UP000663868">
    <property type="component" value="Unassembled WGS sequence"/>
</dbReference>
<protein>
    <submittedName>
        <fullName evidence="1">Uncharacterized protein</fullName>
    </submittedName>
</protein>
<feature type="non-terminal residue" evidence="1">
    <location>
        <position position="1"/>
    </location>
</feature>
<evidence type="ECO:0000313" key="2">
    <source>
        <dbReference type="Proteomes" id="UP000663868"/>
    </source>
</evidence>
<dbReference type="EMBL" id="CAJOBB010024132">
    <property type="protein sequence ID" value="CAF4398365.1"/>
    <property type="molecule type" value="Genomic_DNA"/>
</dbReference>
<proteinExistence type="predicted"/>
<comment type="caution">
    <text evidence="1">The sequence shown here is derived from an EMBL/GenBank/DDBJ whole genome shotgun (WGS) entry which is preliminary data.</text>
</comment>
<reference evidence="1" key="1">
    <citation type="submission" date="2021-02" db="EMBL/GenBank/DDBJ databases">
        <authorList>
            <person name="Nowell W R."/>
        </authorList>
    </citation>
    <scope>NUCLEOTIDE SEQUENCE</scope>
</reference>
<gene>
    <name evidence="1" type="ORF">KXQ929_LOCUS50875</name>
</gene>
<feature type="non-terminal residue" evidence="1">
    <location>
        <position position="151"/>
    </location>
</feature>
<accession>A0A820P6M6</accession>
<dbReference type="AlphaFoldDB" id="A0A820P6M6"/>
<name>A0A820P6M6_9BILA</name>
<evidence type="ECO:0000313" key="1">
    <source>
        <dbReference type="EMBL" id="CAF4398365.1"/>
    </source>
</evidence>
<sequence length="151" mass="17125">YYGDSLSCSSSTFSRWSSTNDHGCYFYQANRIETSMNGFYTFFDNSSMDTIGYLYNNSFDPSRPYLNFIAPNHDGATNLQFRMSYTLQSAGSYILVVTTRRENVQGSFQITAVGPSSVYFYPTAITTDYYQLCDSCKKSRSIKKKSIAIVV</sequence>